<name>A0ACC3SS00_LIPKO</name>
<reference evidence="2" key="1">
    <citation type="journal article" date="2024" name="Front. Bioeng. Biotechnol.">
        <title>Genome-scale model development and genomic sequencing of the oleaginous clade Lipomyces.</title>
        <authorList>
            <person name="Czajka J.J."/>
            <person name="Han Y."/>
            <person name="Kim J."/>
            <person name="Mondo S.J."/>
            <person name="Hofstad B.A."/>
            <person name="Robles A."/>
            <person name="Haridas S."/>
            <person name="Riley R."/>
            <person name="LaButti K."/>
            <person name="Pangilinan J."/>
            <person name="Andreopoulos W."/>
            <person name="Lipzen A."/>
            <person name="Yan J."/>
            <person name="Wang M."/>
            <person name="Ng V."/>
            <person name="Grigoriev I.V."/>
            <person name="Spatafora J.W."/>
            <person name="Magnuson J.K."/>
            <person name="Baker S.E."/>
            <person name="Pomraning K.R."/>
        </authorList>
    </citation>
    <scope>NUCLEOTIDE SEQUENCE [LARGE SCALE GENOMIC DNA]</scope>
    <source>
        <strain evidence="2">CBS 7786</strain>
    </source>
</reference>
<protein>
    <submittedName>
        <fullName evidence="1">Protein kinase</fullName>
    </submittedName>
</protein>
<gene>
    <name evidence="1" type="ORF">V1525DRAFT_350243</name>
</gene>
<evidence type="ECO:0000313" key="1">
    <source>
        <dbReference type="EMBL" id="KAK9234416.1"/>
    </source>
</evidence>
<dbReference type="Proteomes" id="UP001433508">
    <property type="component" value="Unassembled WGS sequence"/>
</dbReference>
<keyword evidence="2" id="KW-1185">Reference proteome</keyword>
<dbReference type="EMBL" id="MU971478">
    <property type="protein sequence ID" value="KAK9234416.1"/>
    <property type="molecule type" value="Genomic_DNA"/>
</dbReference>
<accession>A0ACC3SS00</accession>
<comment type="caution">
    <text evidence="1">The sequence shown here is derived from an EMBL/GenBank/DDBJ whole genome shotgun (WGS) entry which is preliminary data.</text>
</comment>
<keyword evidence="1" id="KW-0808">Transferase</keyword>
<keyword evidence="1" id="KW-0418">Kinase</keyword>
<organism evidence="1 2">
    <name type="scientific">Lipomyces kononenkoae</name>
    <name type="common">Yeast</name>
    <dbReference type="NCBI Taxonomy" id="34357"/>
    <lineage>
        <taxon>Eukaryota</taxon>
        <taxon>Fungi</taxon>
        <taxon>Dikarya</taxon>
        <taxon>Ascomycota</taxon>
        <taxon>Saccharomycotina</taxon>
        <taxon>Lipomycetes</taxon>
        <taxon>Lipomycetales</taxon>
        <taxon>Lipomycetaceae</taxon>
        <taxon>Lipomyces</taxon>
    </lineage>
</organism>
<sequence>MTRSLRCLFEPSPLDHIEDIENYKSGGFHPLLIGDKVAGGRYRILHKLGSGEFSTVWLARDERGKRLVSLKIMSAETSSTCNELRTVQYLKQTAVHHPACTYILSVLDHFEIEDPNGRHVCLVSEFAGPNISALHFNPDKPGEIRRLRGDLARKYSKQLILVTGYLHSVGIVHGDITTSNVLIQLASADEWTDQDVYQRLGYPVPAEVRLCSGELNDLVSAPKYVVESARLPDLESTWLTEKIVLVDFGQAFMLQTPPCGTAVLTVAYAPPEVIFESKLSVWSDIWALACTIFEIRAGFQLFEIFSGTSREVLRHMVEILGKFPEPWWSSWEERNVYFDDDGKPKKSWPDSICLSEEHSLTETIRDIGENESKPTVPPETCNSNSVSIETKSIFGPPGIKLSETEVENFADLLHKVMRYCPEQRLPIEEILEHPWVEAFDSFSAIDEHMACKSTIK</sequence>
<proteinExistence type="predicted"/>
<evidence type="ECO:0000313" key="2">
    <source>
        <dbReference type="Proteomes" id="UP001433508"/>
    </source>
</evidence>